<evidence type="ECO:0000256" key="3">
    <source>
        <dbReference type="ARBA" id="ARBA00022475"/>
    </source>
</evidence>
<gene>
    <name evidence="12" type="primary">gldE</name>
    <name evidence="12" type="ORF">H4075_17595</name>
</gene>
<dbReference type="Pfam" id="PF00571">
    <property type="entry name" value="CBS"/>
    <property type="match status" value="2"/>
</dbReference>
<keyword evidence="4 10" id="KW-0812">Transmembrane</keyword>
<evidence type="ECO:0000313" key="12">
    <source>
        <dbReference type="EMBL" id="QNA43870.1"/>
    </source>
</evidence>
<dbReference type="EMBL" id="CP060007">
    <property type="protein sequence ID" value="QNA43870.1"/>
    <property type="molecule type" value="Genomic_DNA"/>
</dbReference>
<dbReference type="GO" id="GO:0005886">
    <property type="term" value="C:plasma membrane"/>
    <property type="evidence" value="ECO:0007669"/>
    <property type="project" value="UniProtKB-SubCell"/>
</dbReference>
<evidence type="ECO:0000256" key="9">
    <source>
        <dbReference type="PROSITE-ProRule" id="PRU00703"/>
    </source>
</evidence>
<evidence type="ECO:0000256" key="2">
    <source>
        <dbReference type="ARBA" id="ARBA00006337"/>
    </source>
</evidence>
<name>A0A7G5XEG7_9BACT</name>
<keyword evidence="3" id="KW-1003">Cell membrane</keyword>
<dbReference type="SUPFAM" id="SSF54631">
    <property type="entry name" value="CBS-domain pair"/>
    <property type="match status" value="1"/>
</dbReference>
<dbReference type="InterPro" id="IPR019862">
    <property type="entry name" value="Motility-assoc_prot_GldE"/>
</dbReference>
<evidence type="ECO:0000256" key="7">
    <source>
        <dbReference type="ARBA" id="ARBA00023122"/>
    </source>
</evidence>
<dbReference type="InterPro" id="IPR002550">
    <property type="entry name" value="CNNM"/>
</dbReference>
<dbReference type="Pfam" id="PF03471">
    <property type="entry name" value="CorC_HlyC"/>
    <property type="match status" value="1"/>
</dbReference>
<keyword evidence="8 10" id="KW-0472">Membrane</keyword>
<dbReference type="InterPro" id="IPR016169">
    <property type="entry name" value="FAD-bd_PCMH_sub2"/>
</dbReference>
<dbReference type="InterPro" id="IPR000644">
    <property type="entry name" value="CBS_dom"/>
</dbReference>
<protein>
    <submittedName>
        <fullName evidence="12">Gliding motility-associated protein GldE</fullName>
    </submittedName>
</protein>
<dbReference type="RefSeq" id="WP_182802132.1">
    <property type="nucleotide sequence ID" value="NZ_CP060007.1"/>
</dbReference>
<keyword evidence="7 9" id="KW-0129">CBS domain</keyword>
<feature type="domain" description="CBS" evidence="11">
    <location>
        <begin position="297"/>
        <end position="354"/>
    </location>
</feature>
<dbReference type="InterPro" id="IPR036318">
    <property type="entry name" value="FAD-bd_PCMH-like_sf"/>
</dbReference>
<evidence type="ECO:0000256" key="10">
    <source>
        <dbReference type="SAM" id="Phobius"/>
    </source>
</evidence>
<proteinExistence type="inferred from homology"/>
<keyword evidence="13" id="KW-1185">Reference proteome</keyword>
<dbReference type="AlphaFoldDB" id="A0A7G5XEG7"/>
<dbReference type="FunFam" id="3.10.580.10:FF:000002">
    <property type="entry name" value="Magnesium/cobalt efflux protein CorC"/>
    <property type="match status" value="1"/>
</dbReference>
<keyword evidence="5" id="KW-0677">Repeat</keyword>
<reference evidence="13" key="1">
    <citation type="submission" date="2020-08" db="EMBL/GenBank/DDBJ databases">
        <title>Lacibacter sp. S13-6-6 genome sequencing.</title>
        <authorList>
            <person name="Jin L."/>
        </authorList>
    </citation>
    <scope>NUCLEOTIDE SEQUENCE [LARGE SCALE GENOMIC DNA]</scope>
    <source>
        <strain evidence="13">S13-6-6</strain>
    </source>
</reference>
<dbReference type="Proteomes" id="UP000515344">
    <property type="component" value="Chromosome"/>
</dbReference>
<dbReference type="InterPro" id="IPR046342">
    <property type="entry name" value="CBS_dom_sf"/>
</dbReference>
<evidence type="ECO:0000256" key="5">
    <source>
        <dbReference type="ARBA" id="ARBA00022737"/>
    </source>
</evidence>
<evidence type="ECO:0000259" key="11">
    <source>
        <dbReference type="PROSITE" id="PS51371"/>
    </source>
</evidence>
<organism evidence="12 13">
    <name type="scientific">Lacibacter sediminis</name>
    <dbReference type="NCBI Taxonomy" id="2760713"/>
    <lineage>
        <taxon>Bacteria</taxon>
        <taxon>Pseudomonadati</taxon>
        <taxon>Bacteroidota</taxon>
        <taxon>Chitinophagia</taxon>
        <taxon>Chitinophagales</taxon>
        <taxon>Chitinophagaceae</taxon>
        <taxon>Lacibacter</taxon>
    </lineage>
</organism>
<dbReference type="PANTHER" id="PTHR22777">
    <property type="entry name" value="HEMOLYSIN-RELATED"/>
    <property type="match status" value="1"/>
</dbReference>
<feature type="transmembrane region" description="Helical" evidence="10">
    <location>
        <begin position="115"/>
        <end position="135"/>
    </location>
</feature>
<dbReference type="InterPro" id="IPR005170">
    <property type="entry name" value="Transptr-assoc_dom"/>
</dbReference>
<dbReference type="PROSITE" id="PS51371">
    <property type="entry name" value="CBS"/>
    <property type="match status" value="2"/>
</dbReference>
<evidence type="ECO:0000256" key="8">
    <source>
        <dbReference type="ARBA" id="ARBA00023136"/>
    </source>
</evidence>
<evidence type="ECO:0000256" key="1">
    <source>
        <dbReference type="ARBA" id="ARBA00004651"/>
    </source>
</evidence>
<comment type="similarity">
    <text evidence="2">Belongs to the UPF0053 family.</text>
</comment>
<evidence type="ECO:0000256" key="6">
    <source>
        <dbReference type="ARBA" id="ARBA00022989"/>
    </source>
</evidence>
<keyword evidence="6 10" id="KW-1133">Transmembrane helix</keyword>
<dbReference type="PANTHER" id="PTHR22777:SF32">
    <property type="entry name" value="UPF0053 INNER MEMBRANE PROTEIN YFJD"/>
    <property type="match status" value="1"/>
</dbReference>
<dbReference type="GO" id="GO:0050660">
    <property type="term" value="F:flavin adenine dinucleotide binding"/>
    <property type="evidence" value="ECO:0007669"/>
    <property type="project" value="InterPro"/>
</dbReference>
<feature type="transmembrane region" description="Helical" evidence="10">
    <location>
        <begin position="147"/>
        <end position="166"/>
    </location>
</feature>
<feature type="domain" description="CBS" evidence="11">
    <location>
        <begin position="233"/>
        <end position="292"/>
    </location>
</feature>
<dbReference type="CDD" id="cd04590">
    <property type="entry name" value="CBS_pair_CorC_HlyC_assoc"/>
    <property type="match status" value="1"/>
</dbReference>
<dbReference type="NCBIfam" id="TIGR03520">
    <property type="entry name" value="GldE"/>
    <property type="match status" value="1"/>
</dbReference>
<dbReference type="Gene3D" id="3.30.465.10">
    <property type="match status" value="1"/>
</dbReference>
<dbReference type="InterPro" id="IPR044751">
    <property type="entry name" value="Ion_transp-like_CBS"/>
</dbReference>
<feature type="transmembrane region" description="Helical" evidence="10">
    <location>
        <begin position="26"/>
        <end position="53"/>
    </location>
</feature>
<dbReference type="SMART" id="SM01091">
    <property type="entry name" value="CorC_HlyC"/>
    <property type="match status" value="1"/>
</dbReference>
<dbReference type="KEGG" id="lacs:H4075_17595"/>
<comment type="subcellular location">
    <subcellularLocation>
        <location evidence="1">Cell membrane</location>
        <topology evidence="1">Multi-pass membrane protein</topology>
    </subcellularLocation>
</comment>
<evidence type="ECO:0000313" key="13">
    <source>
        <dbReference type="Proteomes" id="UP000515344"/>
    </source>
</evidence>
<feature type="transmembrane region" description="Helical" evidence="10">
    <location>
        <begin position="81"/>
        <end position="103"/>
    </location>
</feature>
<sequence>MDYQQVSTSFLLSIKPVLLAINSQGLTLLVILFLILLFFSFVVSGAEVAFFSLRYKDLNMIKTKPDAPARRIVNLLEEPKVLMASLMAANVIFNLGIIFLTNFLIDEALNLRHNLWWVEFILKATAITALILLFCETLPKVWASQNNIFFAYFASWWIDAIVYPIFKSTGGWLAGYTDGIEKRMSKYQKKSSLKSEELDYAIDLMSEDEATVEEKQILKGIQNFSNITVKQVMRSRLDVSGIEYKTPFQDVVKRVQELHYSRVPIYKNNLDEVVGILQTKDLLQHLNDADDFHWQQLMRTPFFVPEQKLIDDLMKEFQQKRIHFAVVVDEFGGTSGIVTMEDVVEEIIGEIKDEFDDDESVNKKIDENNYIFEGRTIVHDMCRTMNLPADTFDKVKGESESLAGLVLELAERLPRVGDVLETGDFQFTIQEVSRNRIEKVKVTIKPLD</sequence>
<dbReference type="Gene3D" id="3.10.580.10">
    <property type="entry name" value="CBS-domain"/>
    <property type="match status" value="1"/>
</dbReference>
<evidence type="ECO:0000256" key="4">
    <source>
        <dbReference type="ARBA" id="ARBA00022692"/>
    </source>
</evidence>
<dbReference type="Pfam" id="PF01595">
    <property type="entry name" value="CNNM"/>
    <property type="match status" value="1"/>
</dbReference>
<accession>A0A7G5XEG7</accession>
<dbReference type="SUPFAM" id="SSF56176">
    <property type="entry name" value="FAD-binding/transporter-associated domain-like"/>
    <property type="match status" value="1"/>
</dbReference>